<evidence type="ECO:0000313" key="2">
    <source>
        <dbReference type="EMBL" id="OQP45081.1"/>
    </source>
</evidence>
<proteinExistence type="predicted"/>
<feature type="signal peptide" evidence="1">
    <location>
        <begin position="1"/>
        <end position="18"/>
    </location>
</feature>
<sequence>MIRTFILMGLMAMSMLMASCILGCPSHAVQSLTKTRQEILELVKKEFMGAISLTVEKVKKYEMDPDIGKEIIRSIRNEERKIDTQLAVVQQLELNGTKEEIFQFAERSELIVNRAETVLKTLNDLYDISTLSSFETATFFPVDSVSIPAEKLEDAKKAIEPVAQRIVTFITDHPREKFKAVIMCSSPPDSQEPNVKLGELRAQTVVNLLANQLRSKEEFIPIPERISIKWVVQKAAIGKSRDMVSIIWHVLPASLLQ</sequence>
<accession>A0ABX3NSN3</accession>
<keyword evidence="3" id="KW-1185">Reference proteome</keyword>
<name>A0ABX3NSN3_9BACT</name>
<dbReference type="PROSITE" id="PS51257">
    <property type="entry name" value="PROKAR_LIPOPROTEIN"/>
    <property type="match status" value="1"/>
</dbReference>
<dbReference type="Proteomes" id="UP000192277">
    <property type="component" value="Unassembled WGS sequence"/>
</dbReference>
<evidence type="ECO:0008006" key="4">
    <source>
        <dbReference type="Google" id="ProtNLM"/>
    </source>
</evidence>
<reference evidence="2 3" key="1">
    <citation type="submission" date="2016-04" db="EMBL/GenBank/DDBJ databases">
        <authorList>
            <person name="Chen L."/>
            <person name="Zhuang W."/>
            <person name="Wang G."/>
        </authorList>
    </citation>
    <scope>NUCLEOTIDE SEQUENCE [LARGE SCALE GENOMIC DNA]</scope>
    <source>
        <strain evidence="3">GR20</strain>
    </source>
</reference>
<keyword evidence="1" id="KW-0732">Signal</keyword>
<gene>
    <name evidence="2" type="ORF">A4D02_34590</name>
</gene>
<organism evidence="2 3">
    <name type="scientific">Niastella koreensis</name>
    <dbReference type="NCBI Taxonomy" id="354356"/>
    <lineage>
        <taxon>Bacteria</taxon>
        <taxon>Pseudomonadati</taxon>
        <taxon>Bacteroidota</taxon>
        <taxon>Chitinophagia</taxon>
        <taxon>Chitinophagales</taxon>
        <taxon>Chitinophagaceae</taxon>
        <taxon>Niastella</taxon>
    </lineage>
</organism>
<feature type="chain" id="PRO_5045736468" description="OmpA-like domain-containing protein" evidence="1">
    <location>
        <begin position="19"/>
        <end position="257"/>
    </location>
</feature>
<comment type="caution">
    <text evidence="2">The sequence shown here is derived from an EMBL/GenBank/DDBJ whole genome shotgun (WGS) entry which is preliminary data.</text>
</comment>
<evidence type="ECO:0000313" key="3">
    <source>
        <dbReference type="Proteomes" id="UP000192277"/>
    </source>
</evidence>
<protein>
    <recommendedName>
        <fullName evidence="4">OmpA-like domain-containing protein</fullName>
    </recommendedName>
</protein>
<dbReference type="RefSeq" id="WP_014222117.1">
    <property type="nucleotide sequence ID" value="NZ_LWBO01000022.1"/>
</dbReference>
<evidence type="ECO:0000256" key="1">
    <source>
        <dbReference type="SAM" id="SignalP"/>
    </source>
</evidence>
<dbReference type="EMBL" id="LWBO01000022">
    <property type="protein sequence ID" value="OQP45081.1"/>
    <property type="molecule type" value="Genomic_DNA"/>
</dbReference>